<keyword evidence="8" id="KW-1185">Reference proteome</keyword>
<dbReference type="EMBL" id="JACDQQ010002103">
    <property type="protein sequence ID" value="MBA0087636.1"/>
    <property type="molecule type" value="Genomic_DNA"/>
</dbReference>
<evidence type="ECO:0000313" key="8">
    <source>
        <dbReference type="Proteomes" id="UP000567293"/>
    </source>
</evidence>
<dbReference type="Gene3D" id="3.40.220.10">
    <property type="entry name" value="Leucine Aminopeptidase, subunit E, domain 1"/>
    <property type="match status" value="1"/>
</dbReference>
<organism evidence="7 8">
    <name type="scientific">Candidatus Acidiferrum panamense</name>
    <dbReference type="NCBI Taxonomy" id="2741543"/>
    <lineage>
        <taxon>Bacteria</taxon>
        <taxon>Pseudomonadati</taxon>
        <taxon>Acidobacteriota</taxon>
        <taxon>Terriglobia</taxon>
        <taxon>Candidatus Acidiferrales</taxon>
        <taxon>Candidatus Acidiferrum</taxon>
    </lineage>
</organism>
<dbReference type="PRINTS" id="PR00481">
    <property type="entry name" value="LAMNOPPTDASE"/>
</dbReference>
<sequence>KKNDKRIEAVLIAGYSEAERAKGEKGVAKGRVIADSQNFARDLINEPSNKLTPSILAQKAEAMAKAAGLSVEILDEKKIADLKMGALLSVAQGSTEPPRMIVITYNPPSAKPGAPVIGLIGKAVTFDTGGISIKPSEGMEKMKYDMAGGATMIGVMRALATLKPAVKVICVVPATENMPGGRAQKPGDIQTAMSGKTIEVLNTDAEGRLILADGVHYAKQLGATHLIDAATLTGAIVVALAGVNVGVFGSDRAFTDKLLSSAKAAGEKMWPMPVDEEYRDFIKGTVADIQNISSGKGGGATIGAMFIKEFTGDSPWIHLDIAGTAWNDDAKPWLAKGPTGVGLRTLVHLIMSY</sequence>
<evidence type="ECO:0000256" key="4">
    <source>
        <dbReference type="ARBA" id="ARBA00022801"/>
    </source>
</evidence>
<dbReference type="PANTHER" id="PTHR11963:SF23">
    <property type="entry name" value="CYTOSOL AMINOPEPTIDASE"/>
    <property type="match status" value="1"/>
</dbReference>
<reference evidence="7" key="1">
    <citation type="submission" date="2020-06" db="EMBL/GenBank/DDBJ databases">
        <title>Legume-microbial interactions unlock mineral nutrients during tropical forest succession.</title>
        <authorList>
            <person name="Epihov D.Z."/>
        </authorList>
    </citation>
    <scope>NUCLEOTIDE SEQUENCE [LARGE SCALE GENOMIC DNA]</scope>
    <source>
        <strain evidence="7">Pan2503</strain>
    </source>
</reference>
<dbReference type="SUPFAM" id="SSF53187">
    <property type="entry name" value="Zn-dependent exopeptidases"/>
    <property type="match status" value="1"/>
</dbReference>
<keyword evidence="2 7" id="KW-0031">Aminopeptidase</keyword>
<evidence type="ECO:0000313" key="7">
    <source>
        <dbReference type="EMBL" id="MBA0087636.1"/>
    </source>
</evidence>
<evidence type="ECO:0000256" key="2">
    <source>
        <dbReference type="ARBA" id="ARBA00022438"/>
    </source>
</evidence>
<feature type="domain" description="Cytosol aminopeptidase" evidence="6">
    <location>
        <begin position="202"/>
        <end position="209"/>
    </location>
</feature>
<dbReference type="Proteomes" id="UP000567293">
    <property type="component" value="Unassembled WGS sequence"/>
</dbReference>
<dbReference type="GO" id="GO:0070006">
    <property type="term" value="F:metalloaminopeptidase activity"/>
    <property type="evidence" value="ECO:0007669"/>
    <property type="project" value="InterPro"/>
</dbReference>
<dbReference type="GO" id="GO:0005737">
    <property type="term" value="C:cytoplasm"/>
    <property type="evidence" value="ECO:0007669"/>
    <property type="project" value="InterPro"/>
</dbReference>
<evidence type="ECO:0000256" key="5">
    <source>
        <dbReference type="ARBA" id="ARBA00023211"/>
    </source>
</evidence>
<dbReference type="AlphaFoldDB" id="A0A7V8NUL0"/>
<dbReference type="GO" id="GO:0006508">
    <property type="term" value="P:proteolysis"/>
    <property type="evidence" value="ECO:0007669"/>
    <property type="project" value="UniProtKB-KW"/>
</dbReference>
<dbReference type="CDD" id="cd00433">
    <property type="entry name" value="Peptidase_M17"/>
    <property type="match status" value="1"/>
</dbReference>
<feature type="non-terminal residue" evidence="7">
    <location>
        <position position="1"/>
    </location>
</feature>
<evidence type="ECO:0000256" key="1">
    <source>
        <dbReference type="ARBA" id="ARBA00009528"/>
    </source>
</evidence>
<dbReference type="InterPro" id="IPR011356">
    <property type="entry name" value="Leucine_aapep/pepB"/>
</dbReference>
<keyword evidence="5" id="KW-0464">Manganese</keyword>
<comment type="caution">
    <text evidence="7">The sequence shown here is derived from an EMBL/GenBank/DDBJ whole genome shotgun (WGS) entry which is preliminary data.</text>
</comment>
<protein>
    <submittedName>
        <fullName evidence="7">Leucyl aminopeptidase</fullName>
    </submittedName>
</protein>
<name>A0A7V8NUL0_9BACT</name>
<accession>A0A7V8NUL0</accession>
<keyword evidence="4" id="KW-0378">Hydrolase</keyword>
<dbReference type="GO" id="GO:0030145">
    <property type="term" value="F:manganese ion binding"/>
    <property type="evidence" value="ECO:0007669"/>
    <property type="project" value="InterPro"/>
</dbReference>
<evidence type="ECO:0000259" key="6">
    <source>
        <dbReference type="PROSITE" id="PS00631"/>
    </source>
</evidence>
<dbReference type="InterPro" id="IPR043472">
    <property type="entry name" value="Macro_dom-like"/>
</dbReference>
<evidence type="ECO:0000256" key="3">
    <source>
        <dbReference type="ARBA" id="ARBA00022670"/>
    </source>
</evidence>
<dbReference type="PROSITE" id="PS00631">
    <property type="entry name" value="CYTOSOL_AP"/>
    <property type="match status" value="1"/>
</dbReference>
<dbReference type="InterPro" id="IPR000819">
    <property type="entry name" value="Peptidase_M17_C"/>
</dbReference>
<keyword evidence="3" id="KW-0645">Protease</keyword>
<dbReference type="Gene3D" id="3.40.630.10">
    <property type="entry name" value="Zn peptidases"/>
    <property type="match status" value="1"/>
</dbReference>
<comment type="similarity">
    <text evidence="1">Belongs to the peptidase M17 family.</text>
</comment>
<dbReference type="Pfam" id="PF00883">
    <property type="entry name" value="Peptidase_M17"/>
    <property type="match status" value="1"/>
</dbReference>
<proteinExistence type="inferred from homology"/>
<dbReference type="PANTHER" id="PTHR11963">
    <property type="entry name" value="LEUCINE AMINOPEPTIDASE-RELATED"/>
    <property type="match status" value="1"/>
</dbReference>
<gene>
    <name evidence="7" type="ORF">HRJ53_21840</name>
</gene>